<dbReference type="PANTHER" id="PTHR11527">
    <property type="entry name" value="HEAT-SHOCK PROTEIN 20 FAMILY MEMBER"/>
    <property type="match status" value="1"/>
</dbReference>
<reference evidence="5 6" key="1">
    <citation type="submission" date="2019-09" db="EMBL/GenBank/DDBJ databases">
        <title>Segnochrobactrum spirostomi gen. nov., sp. nov., isolated from the ciliate Spirostomum cf. yagiui and description of a novel family, Segnochrobactraceae fam. nov. within the order Rhizobiales of the class Alphaproteobacteria.</title>
        <authorList>
            <person name="Akter S."/>
            <person name="Shazib S.U.A."/>
            <person name="Shin M.K."/>
        </authorList>
    </citation>
    <scope>NUCLEOTIDE SEQUENCE [LARGE SCALE GENOMIC DNA]</scope>
    <source>
        <strain evidence="5 6">Sp-1</strain>
    </source>
</reference>
<dbReference type="RefSeq" id="WP_153478489.1">
    <property type="nucleotide sequence ID" value="NZ_VWNA01000001.1"/>
</dbReference>
<dbReference type="EMBL" id="VWNA01000001">
    <property type="protein sequence ID" value="MQT11616.1"/>
    <property type="molecule type" value="Genomic_DNA"/>
</dbReference>
<organism evidence="5 6">
    <name type="scientific">Segnochrobactrum spirostomi</name>
    <dbReference type="NCBI Taxonomy" id="2608987"/>
    <lineage>
        <taxon>Bacteria</taxon>
        <taxon>Pseudomonadati</taxon>
        <taxon>Pseudomonadota</taxon>
        <taxon>Alphaproteobacteria</taxon>
        <taxon>Hyphomicrobiales</taxon>
        <taxon>Segnochrobactraceae</taxon>
        <taxon>Segnochrobactrum</taxon>
    </lineage>
</organism>
<feature type="region of interest" description="Disordered" evidence="3">
    <location>
        <begin position="1"/>
        <end position="21"/>
    </location>
</feature>
<comment type="similarity">
    <text evidence="1 2">Belongs to the small heat shock protein (HSP20) family.</text>
</comment>
<dbReference type="AlphaFoldDB" id="A0A6A7XZ81"/>
<dbReference type="PROSITE" id="PS01031">
    <property type="entry name" value="SHSP"/>
    <property type="match status" value="1"/>
</dbReference>
<dbReference type="InterPro" id="IPR008978">
    <property type="entry name" value="HSP20-like_chaperone"/>
</dbReference>
<gene>
    <name evidence="5" type="ORF">F0357_02790</name>
</gene>
<dbReference type="Pfam" id="PF00011">
    <property type="entry name" value="HSP20"/>
    <property type="match status" value="1"/>
</dbReference>
<dbReference type="SUPFAM" id="SSF49764">
    <property type="entry name" value="HSP20-like chaperones"/>
    <property type="match status" value="1"/>
</dbReference>
<evidence type="ECO:0000256" key="2">
    <source>
        <dbReference type="RuleBase" id="RU003616"/>
    </source>
</evidence>
<evidence type="ECO:0000256" key="1">
    <source>
        <dbReference type="PROSITE-ProRule" id="PRU00285"/>
    </source>
</evidence>
<evidence type="ECO:0000256" key="3">
    <source>
        <dbReference type="SAM" id="MobiDB-lite"/>
    </source>
</evidence>
<dbReference type="InterPro" id="IPR002068">
    <property type="entry name" value="A-crystallin/Hsp20_dom"/>
</dbReference>
<evidence type="ECO:0000259" key="4">
    <source>
        <dbReference type="PROSITE" id="PS01031"/>
    </source>
</evidence>
<dbReference type="InterPro" id="IPR031107">
    <property type="entry name" value="Small_HSP"/>
</dbReference>
<dbReference type="CDD" id="cd06464">
    <property type="entry name" value="ACD_sHsps-like"/>
    <property type="match status" value="1"/>
</dbReference>
<feature type="domain" description="SHSP" evidence="4">
    <location>
        <begin position="66"/>
        <end position="180"/>
    </location>
</feature>
<evidence type="ECO:0000313" key="5">
    <source>
        <dbReference type="EMBL" id="MQT11616.1"/>
    </source>
</evidence>
<sequence>MAETATKLPIQNETKAPAPAPFTPWAPFDALRHEIDRVFEGFAGGALRSPLARPAFNFDIAWPRDLRLTGVALAVDVAEKDKSYEITAEVPGLDVKDIEVKVANGTLTIRGEKKAEKEKHEKDYVLSERRYGAFVRSFRLPEGADADRISAAYDKGVLTVTVPKTDEARRSEKTIDVKTS</sequence>
<protein>
    <submittedName>
        <fullName evidence="5">Hsp20/alpha crystallin family protein</fullName>
    </submittedName>
</protein>
<dbReference type="Proteomes" id="UP000332515">
    <property type="component" value="Unassembled WGS sequence"/>
</dbReference>
<dbReference type="Gene3D" id="2.60.40.790">
    <property type="match status" value="1"/>
</dbReference>
<name>A0A6A7XZ81_9HYPH</name>
<accession>A0A6A7XZ81</accession>
<comment type="caution">
    <text evidence="5">The sequence shown here is derived from an EMBL/GenBank/DDBJ whole genome shotgun (WGS) entry which is preliminary data.</text>
</comment>
<keyword evidence="6" id="KW-1185">Reference proteome</keyword>
<proteinExistence type="inferred from homology"/>
<evidence type="ECO:0000313" key="6">
    <source>
        <dbReference type="Proteomes" id="UP000332515"/>
    </source>
</evidence>